<dbReference type="GO" id="GO:0046872">
    <property type="term" value="F:metal ion binding"/>
    <property type="evidence" value="ECO:0007669"/>
    <property type="project" value="UniProtKB-KW"/>
</dbReference>
<dbReference type="Pfam" id="PF00111">
    <property type="entry name" value="Fer2"/>
    <property type="match status" value="1"/>
</dbReference>
<reference evidence="9" key="1">
    <citation type="submission" date="2021-04" db="EMBL/GenBank/DDBJ databases">
        <title>A novel Synergistetes isolate from a pyrite-forming mixed culture.</title>
        <authorList>
            <person name="Bunk B."/>
            <person name="Sproer C."/>
            <person name="Spring S."/>
            <person name="Pester M."/>
        </authorList>
    </citation>
    <scope>NUCLEOTIDE SEQUENCE [LARGE SCALE GENOMIC DNA]</scope>
    <source>
        <strain evidence="9">J.5.4.2-T.3.5.2</strain>
    </source>
</reference>
<dbReference type="Proteomes" id="UP000671879">
    <property type="component" value="Chromosome"/>
</dbReference>
<dbReference type="PROSITE" id="PS51085">
    <property type="entry name" value="2FE2S_FER_2"/>
    <property type="match status" value="1"/>
</dbReference>
<dbReference type="InterPro" id="IPR006058">
    <property type="entry name" value="2Fe2S_fd_BS"/>
</dbReference>
<dbReference type="SUPFAM" id="SSF47741">
    <property type="entry name" value="CO dehydrogenase ISP C-domain like"/>
    <property type="match status" value="1"/>
</dbReference>
<dbReference type="RefSeq" id="WP_274373861.1">
    <property type="nucleotide sequence ID" value="NZ_CP072943.1"/>
</dbReference>
<evidence type="ECO:0000256" key="1">
    <source>
        <dbReference type="ARBA" id="ARBA00022630"/>
    </source>
</evidence>
<feature type="domain" description="FAD-binding PCMH-type" evidence="7">
    <location>
        <begin position="174"/>
        <end position="350"/>
    </location>
</feature>
<dbReference type="Gene3D" id="3.10.20.30">
    <property type="match status" value="1"/>
</dbReference>
<dbReference type="GO" id="GO:0016491">
    <property type="term" value="F:oxidoreductase activity"/>
    <property type="evidence" value="ECO:0007669"/>
    <property type="project" value="UniProtKB-KW"/>
</dbReference>
<dbReference type="InterPro" id="IPR016167">
    <property type="entry name" value="FAD-bd_PCMH_sub1"/>
</dbReference>
<dbReference type="InterPro" id="IPR051312">
    <property type="entry name" value="Diverse_Substr_Oxidored"/>
</dbReference>
<dbReference type="SUPFAM" id="SSF55447">
    <property type="entry name" value="CO dehydrogenase flavoprotein C-terminal domain-like"/>
    <property type="match status" value="1"/>
</dbReference>
<evidence type="ECO:0000313" key="8">
    <source>
        <dbReference type="EMBL" id="QTX32613.1"/>
    </source>
</evidence>
<dbReference type="InterPro" id="IPR012675">
    <property type="entry name" value="Beta-grasp_dom_sf"/>
</dbReference>
<dbReference type="InterPro" id="IPR005107">
    <property type="entry name" value="CO_DH_flav_C"/>
</dbReference>
<dbReference type="SUPFAM" id="SSF56176">
    <property type="entry name" value="FAD-binding/transporter-associated domain-like"/>
    <property type="match status" value="1"/>
</dbReference>
<feature type="domain" description="2Fe-2S ferredoxin-type" evidence="6">
    <location>
        <begin position="1"/>
        <end position="77"/>
    </location>
</feature>
<protein>
    <submittedName>
        <fullName evidence="8">FAD binding domain-containing protein</fullName>
    </submittedName>
</protein>
<evidence type="ECO:0000313" key="9">
    <source>
        <dbReference type="Proteomes" id="UP000671879"/>
    </source>
</evidence>
<dbReference type="InterPro" id="IPR016169">
    <property type="entry name" value="FAD-bd_PCMH_sub2"/>
</dbReference>
<evidence type="ECO:0000256" key="2">
    <source>
        <dbReference type="ARBA" id="ARBA00022723"/>
    </source>
</evidence>
<keyword evidence="9" id="KW-1185">Reference proteome</keyword>
<gene>
    <name evidence="8" type="ORF">KAR29_01330</name>
</gene>
<dbReference type="PROSITE" id="PS00197">
    <property type="entry name" value="2FE2S_FER_1"/>
    <property type="match status" value="1"/>
</dbReference>
<dbReference type="PROSITE" id="PS51387">
    <property type="entry name" value="FAD_PCMH"/>
    <property type="match status" value="1"/>
</dbReference>
<dbReference type="PANTHER" id="PTHR42659">
    <property type="entry name" value="XANTHINE DEHYDROGENASE SUBUNIT C-RELATED"/>
    <property type="match status" value="1"/>
</dbReference>
<dbReference type="CDD" id="cd00207">
    <property type="entry name" value="fer2"/>
    <property type="match status" value="1"/>
</dbReference>
<keyword evidence="2" id="KW-0479">Metal-binding</keyword>
<keyword evidence="5" id="KW-0408">Iron</keyword>
<evidence type="ECO:0000256" key="3">
    <source>
        <dbReference type="ARBA" id="ARBA00022827"/>
    </source>
</evidence>
<dbReference type="SMART" id="SM01092">
    <property type="entry name" value="CO_deh_flav_C"/>
    <property type="match status" value="1"/>
</dbReference>
<dbReference type="Gene3D" id="3.30.465.10">
    <property type="match status" value="1"/>
</dbReference>
<dbReference type="Gene3D" id="3.30.43.10">
    <property type="entry name" value="Uridine Diphospho-n-acetylenolpyruvylglucosamine Reductase, domain 2"/>
    <property type="match status" value="1"/>
</dbReference>
<dbReference type="Gene3D" id="3.30.390.50">
    <property type="entry name" value="CO dehydrogenase flavoprotein, C-terminal domain"/>
    <property type="match status" value="1"/>
</dbReference>
<dbReference type="GO" id="GO:0051537">
    <property type="term" value="F:2 iron, 2 sulfur cluster binding"/>
    <property type="evidence" value="ECO:0007669"/>
    <property type="project" value="InterPro"/>
</dbReference>
<dbReference type="InterPro" id="IPR002888">
    <property type="entry name" value="2Fe-2S-bd"/>
</dbReference>
<dbReference type="PANTHER" id="PTHR42659:SF2">
    <property type="entry name" value="XANTHINE DEHYDROGENASE SUBUNIT C-RELATED"/>
    <property type="match status" value="1"/>
</dbReference>
<dbReference type="Gene3D" id="1.10.150.120">
    <property type="entry name" value="[2Fe-2S]-binding domain"/>
    <property type="match status" value="1"/>
</dbReference>
<accession>A0A9Q7AD13</accession>
<dbReference type="EMBL" id="CP072943">
    <property type="protein sequence ID" value="QTX32613.1"/>
    <property type="molecule type" value="Genomic_DNA"/>
</dbReference>
<dbReference type="InterPro" id="IPR036318">
    <property type="entry name" value="FAD-bd_PCMH-like_sf"/>
</dbReference>
<dbReference type="Pfam" id="PF03450">
    <property type="entry name" value="CO_deh_flav_C"/>
    <property type="match status" value="1"/>
</dbReference>
<dbReference type="InterPro" id="IPR002346">
    <property type="entry name" value="Mopterin_DH_FAD-bd"/>
</dbReference>
<dbReference type="AlphaFoldDB" id="A0A9Q7AD13"/>
<dbReference type="Pfam" id="PF01799">
    <property type="entry name" value="Fer2_2"/>
    <property type="match status" value="1"/>
</dbReference>
<proteinExistence type="predicted"/>
<organism evidence="8 9">
    <name type="scientific">Aminithiophilus ramosus</name>
    <dbReference type="NCBI Taxonomy" id="3029084"/>
    <lineage>
        <taxon>Bacteria</taxon>
        <taxon>Thermotogati</taxon>
        <taxon>Synergistota</taxon>
        <taxon>Synergistia</taxon>
        <taxon>Synergistales</taxon>
        <taxon>Aminithiophilaceae</taxon>
        <taxon>Aminithiophilus</taxon>
    </lineage>
</organism>
<dbReference type="InterPro" id="IPR036884">
    <property type="entry name" value="2Fe-2S-bd_dom_sf"/>
</dbReference>
<keyword evidence="1" id="KW-0285">Flavoprotein</keyword>
<dbReference type="InterPro" id="IPR036683">
    <property type="entry name" value="CO_DH_flav_C_dom_sf"/>
</dbReference>
<name>A0A9Q7AD13_9BACT</name>
<dbReference type="KEGG" id="aram:KAR29_01330"/>
<keyword evidence="4" id="KW-0560">Oxidoreductase</keyword>
<sequence length="453" mass="48463">MKMTLTVNGRERTVDVAPMARLLDVIRDGLVLTGTKEGCGDGECGACAILLDGRLVNACCVPALQAVGRSVVTIEGLGEDKEGSREPDALQRAFVEEGAVHCGFCTPGMIMASRALLEENPIPTEEEIGVALSGNLCRCTGYGTIFAAVARAAREGYPAKPLPRKEGRGAGPLFSPDEEGRFFLPESLDEALKILDEEDDVTLLAGTTDILPDMKKGRAAPRKAMDLLGVGELRTLRLDGGAVRIGACVTNGEIIRSPLLVDCLPALVDTARQSGAPAIQNRATLGGNVANASGAADHLVMLLALDASVVVASVRGERVLPLKDFVVSYRKNACEKGELIREIVVPLPPRGSVQKWIKRGSRKALTLSRVSLAFFLEKEGEVIRTFRLAAGSMSPVPLRMVETERVVTGRPLSAETAALAAETARSEINPRRSPDYRKAITANLVRRFFEELL</sequence>
<evidence type="ECO:0000256" key="4">
    <source>
        <dbReference type="ARBA" id="ARBA00023002"/>
    </source>
</evidence>
<evidence type="ECO:0000259" key="6">
    <source>
        <dbReference type="PROSITE" id="PS51085"/>
    </source>
</evidence>
<keyword evidence="3" id="KW-0274">FAD</keyword>
<dbReference type="SUPFAM" id="SSF54292">
    <property type="entry name" value="2Fe-2S ferredoxin-like"/>
    <property type="match status" value="1"/>
</dbReference>
<dbReference type="GO" id="GO:0071949">
    <property type="term" value="F:FAD binding"/>
    <property type="evidence" value="ECO:0007669"/>
    <property type="project" value="InterPro"/>
</dbReference>
<dbReference type="InterPro" id="IPR001041">
    <property type="entry name" value="2Fe-2S_ferredoxin-type"/>
</dbReference>
<dbReference type="InterPro" id="IPR016166">
    <property type="entry name" value="FAD-bd_PCMH"/>
</dbReference>
<evidence type="ECO:0000256" key="5">
    <source>
        <dbReference type="ARBA" id="ARBA00023004"/>
    </source>
</evidence>
<dbReference type="Pfam" id="PF00941">
    <property type="entry name" value="FAD_binding_5"/>
    <property type="match status" value="1"/>
</dbReference>
<evidence type="ECO:0000259" key="7">
    <source>
        <dbReference type="PROSITE" id="PS51387"/>
    </source>
</evidence>
<dbReference type="InterPro" id="IPR036010">
    <property type="entry name" value="2Fe-2S_ferredoxin-like_sf"/>
</dbReference>